<reference evidence="1" key="1">
    <citation type="submission" date="2022-05" db="EMBL/GenBank/DDBJ databases">
        <title>Brevundimonas albigilva TT17 genome sequence.</title>
        <authorList>
            <person name="Lee K."/>
            <person name="Son H."/>
        </authorList>
    </citation>
    <scope>NUCLEOTIDE SEQUENCE</scope>
    <source>
        <strain evidence="1">TT17</strain>
    </source>
</reference>
<organism evidence="1 2">
    <name type="scientific">Brevundimonas albigilva</name>
    <dbReference type="NCBI Taxonomy" id="1312364"/>
    <lineage>
        <taxon>Bacteria</taxon>
        <taxon>Pseudomonadati</taxon>
        <taxon>Pseudomonadota</taxon>
        <taxon>Alphaproteobacteria</taxon>
        <taxon>Caulobacterales</taxon>
        <taxon>Caulobacteraceae</taxon>
        <taxon>Brevundimonas</taxon>
    </lineage>
</organism>
<gene>
    <name evidence="1" type="ORF">M8231_10935</name>
</gene>
<name>A0ABY4SH64_9CAUL</name>
<sequence length="119" mass="13429">MTASALRDAVRRLLHTHPDVHPSTAGHAGYVERYRTAKSSNIGLETRGERHQNLFVEAASVDLGRLVDIPHEVYPAADFDRTRPNSNLFHIDAFQDVDIVRFKLSDLDQAKRVLADVLR</sequence>
<dbReference type="EMBL" id="CP097649">
    <property type="protein sequence ID" value="URI14336.1"/>
    <property type="molecule type" value="Genomic_DNA"/>
</dbReference>
<proteinExistence type="predicted"/>
<dbReference type="Proteomes" id="UP001055429">
    <property type="component" value="Chromosome"/>
</dbReference>
<keyword evidence="2" id="KW-1185">Reference proteome</keyword>
<dbReference type="RefSeq" id="WP_250201464.1">
    <property type="nucleotide sequence ID" value="NZ_CP097649.1"/>
</dbReference>
<protein>
    <submittedName>
        <fullName evidence="1">Uncharacterized protein</fullName>
    </submittedName>
</protein>
<evidence type="ECO:0000313" key="1">
    <source>
        <dbReference type="EMBL" id="URI14336.1"/>
    </source>
</evidence>
<accession>A0ABY4SH64</accession>
<evidence type="ECO:0000313" key="2">
    <source>
        <dbReference type="Proteomes" id="UP001055429"/>
    </source>
</evidence>